<organism evidence="2 3">
    <name type="scientific">Dendrobium nobile</name>
    <name type="common">Orchid</name>
    <dbReference type="NCBI Taxonomy" id="94219"/>
    <lineage>
        <taxon>Eukaryota</taxon>
        <taxon>Viridiplantae</taxon>
        <taxon>Streptophyta</taxon>
        <taxon>Embryophyta</taxon>
        <taxon>Tracheophyta</taxon>
        <taxon>Spermatophyta</taxon>
        <taxon>Magnoliopsida</taxon>
        <taxon>Liliopsida</taxon>
        <taxon>Asparagales</taxon>
        <taxon>Orchidaceae</taxon>
        <taxon>Epidendroideae</taxon>
        <taxon>Malaxideae</taxon>
        <taxon>Dendrobiinae</taxon>
        <taxon>Dendrobium</taxon>
    </lineage>
</organism>
<dbReference type="SMR" id="A0A8T3BYR1"/>
<name>A0A8T3BYR1_DENNO</name>
<sequence length="89" mass="9708">MLGGEEELKTVQVRGQARNRAAAAASAASVTITTAAGEVLTISEFISLKEESTSRRLSNMDQMLKDLERQMEALETEMGKANECVEWST</sequence>
<dbReference type="Proteomes" id="UP000829196">
    <property type="component" value="Unassembled WGS sequence"/>
</dbReference>
<dbReference type="AlphaFoldDB" id="A0A8T3BYR1"/>
<evidence type="ECO:0000313" key="3">
    <source>
        <dbReference type="Proteomes" id="UP000829196"/>
    </source>
</evidence>
<dbReference type="OrthoDB" id="1883432at2759"/>
<protein>
    <submittedName>
        <fullName evidence="2">Uncharacterized protein</fullName>
    </submittedName>
</protein>
<keyword evidence="3" id="KW-1185">Reference proteome</keyword>
<gene>
    <name evidence="2" type="ORF">KFK09_005596</name>
</gene>
<comment type="caution">
    <text evidence="2">The sequence shown here is derived from an EMBL/GenBank/DDBJ whole genome shotgun (WGS) entry which is preliminary data.</text>
</comment>
<proteinExistence type="predicted"/>
<keyword evidence="1" id="KW-0175">Coiled coil</keyword>
<reference evidence="2" key="1">
    <citation type="journal article" date="2022" name="Front. Genet.">
        <title>Chromosome-Scale Assembly of the Dendrobium nobile Genome Provides Insights Into the Molecular Mechanism of the Biosynthesis of the Medicinal Active Ingredient of Dendrobium.</title>
        <authorList>
            <person name="Xu Q."/>
            <person name="Niu S.-C."/>
            <person name="Li K.-L."/>
            <person name="Zheng P.-J."/>
            <person name="Zhang X.-J."/>
            <person name="Jia Y."/>
            <person name="Liu Y."/>
            <person name="Niu Y.-X."/>
            <person name="Yu L.-H."/>
            <person name="Chen D.-F."/>
            <person name="Zhang G.-Q."/>
        </authorList>
    </citation>
    <scope>NUCLEOTIDE SEQUENCE</scope>
    <source>
        <tissue evidence="2">Leaf</tissue>
    </source>
</reference>
<accession>A0A8T3BYR1</accession>
<evidence type="ECO:0000256" key="1">
    <source>
        <dbReference type="SAM" id="Coils"/>
    </source>
</evidence>
<dbReference type="Gene3D" id="1.20.5.110">
    <property type="match status" value="1"/>
</dbReference>
<dbReference type="EMBL" id="JAGYWB010000005">
    <property type="protein sequence ID" value="KAI0523202.1"/>
    <property type="molecule type" value="Genomic_DNA"/>
</dbReference>
<feature type="coiled-coil region" evidence="1">
    <location>
        <begin position="50"/>
        <end position="84"/>
    </location>
</feature>
<evidence type="ECO:0000313" key="2">
    <source>
        <dbReference type="EMBL" id="KAI0523202.1"/>
    </source>
</evidence>